<dbReference type="Proteomes" id="UP001152607">
    <property type="component" value="Unassembled WGS sequence"/>
</dbReference>
<proteinExistence type="predicted"/>
<dbReference type="AlphaFoldDB" id="A0A9W4UCH5"/>
<sequence length="116" mass="13476">MGYTLLWLDFSSPCSGMHCRKDPPFRYRCCHTHRRLFGESRTFQDIRFVWFAEAPPFECMGALWKVRRLEIMDRGLSHSVAWVQIIRKSCTAVLLGMLSRQRSTYSQPASDVASPT</sequence>
<accession>A0A9W4UCH5</accession>
<keyword evidence="2" id="KW-1185">Reference proteome</keyword>
<organism evidence="1 2">
    <name type="scientific">Periconia digitata</name>
    <dbReference type="NCBI Taxonomy" id="1303443"/>
    <lineage>
        <taxon>Eukaryota</taxon>
        <taxon>Fungi</taxon>
        <taxon>Dikarya</taxon>
        <taxon>Ascomycota</taxon>
        <taxon>Pezizomycotina</taxon>
        <taxon>Dothideomycetes</taxon>
        <taxon>Pleosporomycetidae</taxon>
        <taxon>Pleosporales</taxon>
        <taxon>Massarineae</taxon>
        <taxon>Periconiaceae</taxon>
        <taxon>Periconia</taxon>
    </lineage>
</organism>
<comment type="caution">
    <text evidence="1">The sequence shown here is derived from an EMBL/GenBank/DDBJ whole genome shotgun (WGS) entry which is preliminary data.</text>
</comment>
<dbReference type="EMBL" id="CAOQHR010000004">
    <property type="protein sequence ID" value="CAI6333676.1"/>
    <property type="molecule type" value="Genomic_DNA"/>
</dbReference>
<name>A0A9W4UCH5_9PLEO</name>
<gene>
    <name evidence="1" type="ORF">PDIGIT_LOCUS6724</name>
</gene>
<reference evidence="1" key="1">
    <citation type="submission" date="2023-01" db="EMBL/GenBank/DDBJ databases">
        <authorList>
            <person name="Van Ghelder C."/>
            <person name="Rancurel C."/>
        </authorList>
    </citation>
    <scope>NUCLEOTIDE SEQUENCE</scope>
    <source>
        <strain evidence="1">CNCM I-4278</strain>
    </source>
</reference>
<evidence type="ECO:0000313" key="2">
    <source>
        <dbReference type="Proteomes" id="UP001152607"/>
    </source>
</evidence>
<evidence type="ECO:0000313" key="1">
    <source>
        <dbReference type="EMBL" id="CAI6333676.1"/>
    </source>
</evidence>
<protein>
    <submittedName>
        <fullName evidence="1">Uncharacterized protein</fullName>
    </submittedName>
</protein>